<dbReference type="Proteomes" id="UP000015106">
    <property type="component" value="Chromosome 6"/>
</dbReference>
<reference evidence="1" key="3">
    <citation type="submission" date="2022-06" db="UniProtKB">
        <authorList>
            <consortium name="EnsemblPlants"/>
        </authorList>
    </citation>
    <scope>IDENTIFICATION</scope>
</reference>
<accession>A0A8R7UPK1</accession>
<evidence type="ECO:0000313" key="2">
    <source>
        <dbReference type="Proteomes" id="UP000015106"/>
    </source>
</evidence>
<dbReference type="EnsemblPlants" id="TuG1812G0600000632.01.T01">
    <property type="protein sequence ID" value="TuG1812G0600000632.01.T01"/>
    <property type="gene ID" value="TuG1812G0600000632.01"/>
</dbReference>
<protein>
    <submittedName>
        <fullName evidence="1">Uncharacterized protein</fullName>
    </submittedName>
</protein>
<sequence length="197" mass="22497">MIGYAEENNAVFFRTADADYMVHLESLQFKKLPKKTVGSYYHPFKTVHTPEPGSELAARGLLPSLVVRAEGGGMGFLFLYRFTAELRSMKRNRDGVEIWALGRSIDLDNLLGLNSEKEPPQMIGYAEENNVVLFRTVDAGYMVHLESLQFNKLPKTTVGSYYHPFETVHTPVPSLRWRIKNWLCPLYNCNFGCHIPH</sequence>
<evidence type="ECO:0000313" key="1">
    <source>
        <dbReference type="EnsemblPlants" id="TuG1812G0600000632.01.T01"/>
    </source>
</evidence>
<reference evidence="1" key="2">
    <citation type="submission" date="2018-03" db="EMBL/GenBank/DDBJ databases">
        <title>The Triticum urartu genome reveals the dynamic nature of wheat genome evolution.</title>
        <authorList>
            <person name="Ling H."/>
            <person name="Ma B."/>
            <person name="Shi X."/>
            <person name="Liu H."/>
            <person name="Dong L."/>
            <person name="Sun H."/>
            <person name="Cao Y."/>
            <person name="Gao Q."/>
            <person name="Zheng S."/>
            <person name="Li Y."/>
            <person name="Yu Y."/>
            <person name="Du H."/>
            <person name="Qi M."/>
            <person name="Li Y."/>
            <person name="Yu H."/>
            <person name="Cui Y."/>
            <person name="Wang N."/>
            <person name="Chen C."/>
            <person name="Wu H."/>
            <person name="Zhao Y."/>
            <person name="Zhang J."/>
            <person name="Li Y."/>
            <person name="Zhou W."/>
            <person name="Zhang B."/>
            <person name="Hu W."/>
            <person name="Eijk M."/>
            <person name="Tang J."/>
            <person name="Witsenboer H."/>
            <person name="Zhao S."/>
            <person name="Li Z."/>
            <person name="Zhang A."/>
            <person name="Wang D."/>
            <person name="Liang C."/>
        </authorList>
    </citation>
    <scope>NUCLEOTIDE SEQUENCE [LARGE SCALE GENOMIC DNA]</scope>
    <source>
        <strain evidence="1">cv. G1812</strain>
    </source>
</reference>
<dbReference type="PANTHER" id="PTHR33186">
    <property type="entry name" value="OS10G0136150 PROTEIN-RELATED"/>
    <property type="match status" value="1"/>
</dbReference>
<dbReference type="Gramene" id="TuG1812G0600000632.01.T01">
    <property type="protein sequence ID" value="TuG1812G0600000632.01.T01"/>
    <property type="gene ID" value="TuG1812G0600000632.01"/>
</dbReference>
<dbReference type="AlphaFoldDB" id="A0A8R7UPK1"/>
<dbReference type="PANTHER" id="PTHR33186:SF13">
    <property type="entry name" value="OS10G0138300 PROTEIN"/>
    <property type="match status" value="1"/>
</dbReference>
<reference evidence="2" key="1">
    <citation type="journal article" date="2013" name="Nature">
        <title>Draft genome of the wheat A-genome progenitor Triticum urartu.</title>
        <authorList>
            <person name="Ling H.Q."/>
            <person name="Zhao S."/>
            <person name="Liu D."/>
            <person name="Wang J."/>
            <person name="Sun H."/>
            <person name="Zhang C."/>
            <person name="Fan H."/>
            <person name="Li D."/>
            <person name="Dong L."/>
            <person name="Tao Y."/>
            <person name="Gao C."/>
            <person name="Wu H."/>
            <person name="Li Y."/>
            <person name="Cui Y."/>
            <person name="Guo X."/>
            <person name="Zheng S."/>
            <person name="Wang B."/>
            <person name="Yu K."/>
            <person name="Liang Q."/>
            <person name="Yang W."/>
            <person name="Lou X."/>
            <person name="Chen J."/>
            <person name="Feng M."/>
            <person name="Jian J."/>
            <person name="Zhang X."/>
            <person name="Luo G."/>
            <person name="Jiang Y."/>
            <person name="Liu J."/>
            <person name="Wang Z."/>
            <person name="Sha Y."/>
            <person name="Zhang B."/>
            <person name="Wu H."/>
            <person name="Tang D."/>
            <person name="Shen Q."/>
            <person name="Xue P."/>
            <person name="Zou S."/>
            <person name="Wang X."/>
            <person name="Liu X."/>
            <person name="Wang F."/>
            <person name="Yang Y."/>
            <person name="An X."/>
            <person name="Dong Z."/>
            <person name="Zhang K."/>
            <person name="Zhang X."/>
            <person name="Luo M.C."/>
            <person name="Dvorak J."/>
            <person name="Tong Y."/>
            <person name="Wang J."/>
            <person name="Yang H."/>
            <person name="Li Z."/>
            <person name="Wang D."/>
            <person name="Zhang A."/>
            <person name="Wang J."/>
        </authorList>
    </citation>
    <scope>NUCLEOTIDE SEQUENCE</scope>
    <source>
        <strain evidence="2">cv. G1812</strain>
    </source>
</reference>
<organism evidence="1 2">
    <name type="scientific">Triticum urartu</name>
    <name type="common">Red wild einkorn</name>
    <name type="synonym">Crithodium urartu</name>
    <dbReference type="NCBI Taxonomy" id="4572"/>
    <lineage>
        <taxon>Eukaryota</taxon>
        <taxon>Viridiplantae</taxon>
        <taxon>Streptophyta</taxon>
        <taxon>Embryophyta</taxon>
        <taxon>Tracheophyta</taxon>
        <taxon>Spermatophyta</taxon>
        <taxon>Magnoliopsida</taxon>
        <taxon>Liliopsida</taxon>
        <taxon>Poales</taxon>
        <taxon>Poaceae</taxon>
        <taxon>BOP clade</taxon>
        <taxon>Pooideae</taxon>
        <taxon>Triticodae</taxon>
        <taxon>Triticeae</taxon>
        <taxon>Triticinae</taxon>
        <taxon>Triticum</taxon>
    </lineage>
</organism>
<keyword evidence="2" id="KW-1185">Reference proteome</keyword>
<proteinExistence type="predicted"/>
<name>A0A8R7UPK1_TRIUA</name>